<evidence type="ECO:0000256" key="2">
    <source>
        <dbReference type="SAM" id="MobiDB-lite"/>
    </source>
</evidence>
<evidence type="ECO:0000256" key="1">
    <source>
        <dbReference type="ARBA" id="ARBA00022664"/>
    </source>
</evidence>
<feature type="compositionally biased region" description="Pro residues" evidence="2">
    <location>
        <begin position="315"/>
        <end position="330"/>
    </location>
</feature>
<accession>A0A067PEN1</accession>
<dbReference type="SUPFAM" id="SSF57756">
    <property type="entry name" value="Retrovirus zinc finger-like domains"/>
    <property type="match status" value="1"/>
</dbReference>
<keyword evidence="1" id="KW-0507">mRNA processing</keyword>
<dbReference type="STRING" id="933084.A0A067PEN1"/>
<dbReference type="Pfam" id="PF14223">
    <property type="entry name" value="Retrotran_gag_2"/>
    <property type="match status" value="1"/>
</dbReference>
<feature type="compositionally biased region" description="Pro residues" evidence="2">
    <location>
        <begin position="348"/>
        <end position="365"/>
    </location>
</feature>
<dbReference type="HOGENOM" id="CLU_758780_0_0_1"/>
<dbReference type="EMBL" id="KL197784">
    <property type="protein sequence ID" value="KDQ49447.1"/>
    <property type="molecule type" value="Genomic_DNA"/>
</dbReference>
<dbReference type="GO" id="GO:0003676">
    <property type="term" value="F:nucleic acid binding"/>
    <property type="evidence" value="ECO:0007669"/>
    <property type="project" value="InterPro"/>
</dbReference>
<name>A0A067PEN1_9AGAM</name>
<feature type="region of interest" description="Disordered" evidence="2">
    <location>
        <begin position="186"/>
        <end position="212"/>
    </location>
</feature>
<dbReference type="GO" id="GO:0006397">
    <property type="term" value="P:mRNA processing"/>
    <property type="evidence" value="ECO:0007669"/>
    <property type="project" value="UniProtKB-KW"/>
</dbReference>
<evidence type="ECO:0000313" key="5">
    <source>
        <dbReference type="Proteomes" id="UP000027265"/>
    </source>
</evidence>
<reference evidence="5" key="1">
    <citation type="journal article" date="2014" name="Proc. Natl. Acad. Sci. U.S.A.">
        <title>Extensive sampling of basidiomycete genomes demonstrates inadequacy of the white-rot/brown-rot paradigm for wood decay fungi.</title>
        <authorList>
            <person name="Riley R."/>
            <person name="Salamov A.A."/>
            <person name="Brown D.W."/>
            <person name="Nagy L.G."/>
            <person name="Floudas D."/>
            <person name="Held B.W."/>
            <person name="Levasseur A."/>
            <person name="Lombard V."/>
            <person name="Morin E."/>
            <person name="Otillar R."/>
            <person name="Lindquist E.A."/>
            <person name="Sun H."/>
            <person name="LaButti K.M."/>
            <person name="Schmutz J."/>
            <person name="Jabbour D."/>
            <person name="Luo H."/>
            <person name="Baker S.E."/>
            <person name="Pisabarro A.G."/>
            <person name="Walton J.D."/>
            <person name="Blanchette R.A."/>
            <person name="Henrissat B."/>
            <person name="Martin F."/>
            <person name="Cullen D."/>
            <person name="Hibbett D.S."/>
            <person name="Grigoriev I.V."/>
        </authorList>
    </citation>
    <scope>NUCLEOTIDE SEQUENCE [LARGE SCALE GENOMIC DNA]</scope>
    <source>
        <strain evidence="5">MUCL 33604</strain>
    </source>
</reference>
<dbReference type="GO" id="GO:0008270">
    <property type="term" value="F:zinc ion binding"/>
    <property type="evidence" value="ECO:0007669"/>
    <property type="project" value="InterPro"/>
</dbReference>
<dbReference type="Proteomes" id="UP000027265">
    <property type="component" value="Unassembled WGS sequence"/>
</dbReference>
<dbReference type="Pfam" id="PF25597">
    <property type="entry name" value="SH3_retrovirus"/>
    <property type="match status" value="1"/>
</dbReference>
<dbReference type="InterPro" id="IPR036875">
    <property type="entry name" value="Znf_CCHC_sf"/>
</dbReference>
<keyword evidence="5" id="KW-1185">Reference proteome</keyword>
<feature type="region of interest" description="Disordered" evidence="2">
    <location>
        <begin position="296"/>
        <end position="365"/>
    </location>
</feature>
<proteinExistence type="predicted"/>
<evidence type="ECO:0000259" key="3">
    <source>
        <dbReference type="Pfam" id="PF25597"/>
    </source>
</evidence>
<feature type="compositionally biased region" description="Basic and acidic residues" evidence="2">
    <location>
        <begin position="331"/>
        <end position="345"/>
    </location>
</feature>
<evidence type="ECO:0000313" key="4">
    <source>
        <dbReference type="EMBL" id="KDQ49447.1"/>
    </source>
</evidence>
<dbReference type="AlphaFoldDB" id="A0A067PEN1"/>
<sequence length="365" mass="39507">MSSTSSGSLPIPVSSITKLDGTNYPTWAVAACTYLTLNKLWPYIINHDSVKLTSTSTQADKDAFFFRFTLTESEPMSVQLDNLTKLKQDIAAGGLIIDDMYFAFVMLLALPDSYSNIIDAILTVVEASMLEPAAICQKIISEEAHCKSNPSAAIVITSVSRSKDKGKKKPSKCHYCKKDEHWENKCRKKQKDQGDQGGGGGRGNSSSTPAVNTATTPAVAAITGEAQVANVTSFWYDLGSKGYWLWDKHTRSIIVSTDVAFNKVVFPNCPAPSPPSSTPQPQPNQLKVLLLEPFSDKKFNPPEEQQVCVDAPGGSAPPEPPQPPPPTAPEPEPRPHTPPLEHHEQSPITPPCVAPPPPPERPQAT</sequence>
<dbReference type="InParanoid" id="A0A067PEN1"/>
<protein>
    <recommendedName>
        <fullName evidence="3">Retroviral polymerase SH3-like domain-containing protein</fullName>
    </recommendedName>
</protein>
<dbReference type="InterPro" id="IPR057670">
    <property type="entry name" value="SH3_retrovirus"/>
</dbReference>
<gene>
    <name evidence="4" type="ORF">JAAARDRAFT_200848</name>
</gene>
<organism evidence="4 5">
    <name type="scientific">Jaapia argillacea MUCL 33604</name>
    <dbReference type="NCBI Taxonomy" id="933084"/>
    <lineage>
        <taxon>Eukaryota</taxon>
        <taxon>Fungi</taxon>
        <taxon>Dikarya</taxon>
        <taxon>Basidiomycota</taxon>
        <taxon>Agaricomycotina</taxon>
        <taxon>Agaricomycetes</taxon>
        <taxon>Agaricomycetidae</taxon>
        <taxon>Jaapiales</taxon>
        <taxon>Jaapiaceae</taxon>
        <taxon>Jaapia</taxon>
    </lineage>
</organism>
<feature type="domain" description="Retroviral polymerase SH3-like" evidence="3">
    <location>
        <begin position="236"/>
        <end position="269"/>
    </location>
</feature>